<accession>F5LAM3</accession>
<dbReference type="RefSeq" id="WP_007506317.1">
    <property type="nucleotide sequence ID" value="NZ_AFCE01000164.1"/>
</dbReference>
<reference evidence="3 5" key="1">
    <citation type="journal article" date="2011" name="J. Bacteriol.">
        <title>Draft genome sequence of the thermoalkaliphilic Caldalkalibacillus thermarum strain TA2.A1.</title>
        <authorList>
            <person name="Kalamorz F."/>
            <person name="Keis S."/>
            <person name="McMillan D.G."/>
            <person name="Olsson K."/>
            <person name="Stanton J.A."/>
            <person name="Stockwell P."/>
            <person name="Black M.A."/>
            <person name="Klingeman D.M."/>
            <person name="Land M.L."/>
            <person name="Han C.S."/>
            <person name="Martin S.L."/>
            <person name="Becher S.A."/>
            <person name="Peddie C.J."/>
            <person name="Morgan H.W."/>
            <person name="Matthies D."/>
            <person name="Preiss L."/>
            <person name="Meier T."/>
            <person name="Brown S.D."/>
            <person name="Cook G.M."/>
        </authorList>
    </citation>
    <scope>NUCLEOTIDE SEQUENCE [LARGE SCALE GENOMIC DNA]</scope>
    <source>
        <strain evidence="3 5">TA2.A1</strain>
    </source>
</reference>
<dbReference type="eggNOG" id="COG3166">
    <property type="taxonomic scope" value="Bacteria"/>
</dbReference>
<gene>
    <name evidence="3" type="ORF">CathTA2_2958</name>
    <name evidence="4" type="ORF">HUR95_14905</name>
</gene>
<evidence type="ECO:0000256" key="1">
    <source>
        <dbReference type="SAM" id="Coils"/>
    </source>
</evidence>
<dbReference type="OrthoDB" id="2971140at2"/>
<name>F5LAM3_CALTT</name>
<keyword evidence="2" id="KW-0472">Membrane</keyword>
<dbReference type="KEGG" id="cthu:HUR95_14905"/>
<dbReference type="AlphaFoldDB" id="F5LAM3"/>
<keyword evidence="2" id="KW-1133">Transmembrane helix</keyword>
<reference evidence="4 6" key="2">
    <citation type="journal article" date="2020" name="Extremophiles">
        <title>Genomic analysis of Caldalkalibacillus thermarum TA2.A1 reveals aerobic alkaliphilic metabolism and evolutionary hallmarks linking alkaliphilic bacteria and plant life.</title>
        <authorList>
            <person name="de Jong S.I."/>
            <person name="van den Broek M.A."/>
            <person name="Merkel A.Y."/>
            <person name="de la Torre Cortes P."/>
            <person name="Kalamorz F."/>
            <person name="Cook G.M."/>
            <person name="van Loosdrecht M.C.M."/>
            <person name="McMillan D.G.G."/>
        </authorList>
    </citation>
    <scope>NUCLEOTIDE SEQUENCE [LARGE SCALE GENOMIC DNA]</scope>
    <source>
        <strain evidence="4 6">TA2.A1</strain>
    </source>
</reference>
<reference evidence="4" key="3">
    <citation type="submission" date="2021-08" db="EMBL/GenBank/DDBJ databases">
        <authorList>
            <person name="de Jong S."/>
            <person name="van den Broek M."/>
            <person name="Merkel A."/>
            <person name="de la Torre Cortes P."/>
            <person name="Kalamorz F."/>
            <person name="Cook G."/>
            <person name="van Loosdrecht M."/>
            <person name="McMillan D."/>
        </authorList>
    </citation>
    <scope>NUCLEOTIDE SEQUENCE</scope>
    <source>
        <strain evidence="4">TA2.A1</strain>
    </source>
</reference>
<sequence length="197" mass="22520">MLADINLLPQPGRRRPLVTLFLLVLVVFNLAFLGFLYFHYTKFADHLNVLETSLANAQELRQMQEEKLRELSTAPSAHDLEEIVRWLEQIPVSTAQILRHTTELLPARGYFLQYEYTGQGDVRLTVQFDTLEEAASYLHALHQSPLIAEVALISIDTSTLTWSDSEGEGETEYRHVAQYEITLNLNEAQDRGGNYEL</sequence>
<protein>
    <submittedName>
        <fullName evidence="3">Fimbrial assembly family protein</fullName>
    </submittedName>
</protein>
<dbReference type="Proteomes" id="UP000010716">
    <property type="component" value="Unassembled WGS sequence"/>
</dbReference>
<evidence type="ECO:0000313" key="4">
    <source>
        <dbReference type="EMBL" id="QZT33516.1"/>
    </source>
</evidence>
<feature type="coiled-coil region" evidence="1">
    <location>
        <begin position="47"/>
        <end position="74"/>
    </location>
</feature>
<dbReference type="EMBL" id="AFCE01000164">
    <property type="protein sequence ID" value="EGL81595.1"/>
    <property type="molecule type" value="Genomic_DNA"/>
</dbReference>
<dbReference type="EMBL" id="CP082237">
    <property type="protein sequence ID" value="QZT33516.1"/>
    <property type="molecule type" value="Genomic_DNA"/>
</dbReference>
<keyword evidence="2" id="KW-0812">Transmembrane</keyword>
<evidence type="ECO:0000313" key="3">
    <source>
        <dbReference type="EMBL" id="EGL81595.1"/>
    </source>
</evidence>
<dbReference type="Proteomes" id="UP000825179">
    <property type="component" value="Chromosome"/>
</dbReference>
<evidence type="ECO:0000256" key="2">
    <source>
        <dbReference type="SAM" id="Phobius"/>
    </source>
</evidence>
<feature type="transmembrane region" description="Helical" evidence="2">
    <location>
        <begin position="20"/>
        <end position="40"/>
    </location>
</feature>
<organism evidence="3 5">
    <name type="scientific">Caldalkalibacillus thermarum (strain TA2.A1)</name>
    <dbReference type="NCBI Taxonomy" id="986075"/>
    <lineage>
        <taxon>Bacteria</taxon>
        <taxon>Bacillati</taxon>
        <taxon>Bacillota</taxon>
        <taxon>Bacilli</taxon>
        <taxon>Bacillales</taxon>
        <taxon>Bacillaceae</taxon>
        <taxon>Caldalkalibacillus</taxon>
    </lineage>
</organism>
<keyword evidence="1" id="KW-0175">Coiled coil</keyword>
<proteinExistence type="predicted"/>
<evidence type="ECO:0000313" key="5">
    <source>
        <dbReference type="Proteomes" id="UP000010716"/>
    </source>
</evidence>
<evidence type="ECO:0000313" key="6">
    <source>
        <dbReference type="Proteomes" id="UP000825179"/>
    </source>
</evidence>
<keyword evidence="6" id="KW-1185">Reference proteome</keyword>